<reference evidence="1 2" key="1">
    <citation type="submission" date="2019-07" db="EMBL/GenBank/DDBJ databases">
        <title>Whole genome shotgun sequence of Vibrio superstes NBRC 103154.</title>
        <authorList>
            <person name="Hosoyama A."/>
            <person name="Uohara A."/>
            <person name="Ohji S."/>
            <person name="Ichikawa N."/>
        </authorList>
    </citation>
    <scope>NUCLEOTIDE SEQUENCE [LARGE SCALE GENOMIC DNA]</scope>
    <source>
        <strain evidence="1 2">NBRC 103154</strain>
    </source>
</reference>
<keyword evidence="2" id="KW-1185">Reference proteome</keyword>
<dbReference type="Proteomes" id="UP000321113">
    <property type="component" value="Unassembled WGS sequence"/>
</dbReference>
<dbReference type="RefSeq" id="WP_119010306.1">
    <property type="nucleotide sequence ID" value="NZ_BJXK01000023.1"/>
</dbReference>
<evidence type="ECO:0008006" key="3">
    <source>
        <dbReference type="Google" id="ProtNLM"/>
    </source>
</evidence>
<dbReference type="AlphaFoldDB" id="A0A511QWS8"/>
<protein>
    <recommendedName>
        <fullName evidence="3">Lipoprotein</fullName>
    </recommendedName>
</protein>
<dbReference type="OrthoDB" id="9902108at2"/>
<evidence type="ECO:0000313" key="2">
    <source>
        <dbReference type="Proteomes" id="UP000321113"/>
    </source>
</evidence>
<evidence type="ECO:0000313" key="1">
    <source>
        <dbReference type="EMBL" id="GEM81427.1"/>
    </source>
</evidence>
<sequence>MKFNKLALVGVVISALIGCKDSDDRGGASSFQINTLDAQGFAFSDTSQSNNANSFSEKDSFYSELQCKDLVKMTGHEDHLDVEVVFEINQPYFDCRVYQAIAMSDQLILRGYFPSLNLAHDGRRIDCHILSLPFGQANAKPMCLDFIYNDEVMDYHVESYGELKTDTRGETLYIPRRDRFLKTSSVAKERMLIWANNQFRSPYEREGVDLQYSNPNVYAYSGNFHAISHNRAGYQSPIDMYVANADSPDGQDWSRVNAELVRDSYAARSLQFKNLLLTEYSKNLSEDDVHYPQLRELQILNLDTGELAPLQPTLIQGYRFEGDMYEGHNLGYFTGNYYVLDEDGASLPVTGVIAFDPIRKTISPLVEDNNPTGELISSYTGDHAALYIYQSNDDINKAHLSYIDLRTDQYNSDNLLENGAFAEFDVVNGVLRYSNGVFVMGTTHSGQSLRVYHNHVTGEIELHDVPPAEIFAPIPLIRFEYQ</sequence>
<organism evidence="1 2">
    <name type="scientific">Vibrio superstes NBRC 103154</name>
    <dbReference type="NCBI Taxonomy" id="1219062"/>
    <lineage>
        <taxon>Bacteria</taxon>
        <taxon>Pseudomonadati</taxon>
        <taxon>Pseudomonadota</taxon>
        <taxon>Gammaproteobacteria</taxon>
        <taxon>Vibrionales</taxon>
        <taxon>Vibrionaceae</taxon>
        <taxon>Vibrio</taxon>
    </lineage>
</organism>
<name>A0A511QWS8_9VIBR</name>
<accession>A0A511QWS8</accession>
<dbReference type="EMBL" id="BJXK01000023">
    <property type="protein sequence ID" value="GEM81427.1"/>
    <property type="molecule type" value="Genomic_DNA"/>
</dbReference>
<dbReference type="PROSITE" id="PS51257">
    <property type="entry name" value="PROKAR_LIPOPROTEIN"/>
    <property type="match status" value="1"/>
</dbReference>
<proteinExistence type="predicted"/>
<comment type="caution">
    <text evidence="1">The sequence shown here is derived from an EMBL/GenBank/DDBJ whole genome shotgun (WGS) entry which is preliminary data.</text>
</comment>
<gene>
    <name evidence="1" type="ORF">VSU01S_36720</name>
</gene>